<evidence type="ECO:0000313" key="8">
    <source>
        <dbReference type="Proteomes" id="UP000054498"/>
    </source>
</evidence>
<dbReference type="Pfam" id="PF00023">
    <property type="entry name" value="Ank"/>
    <property type="match status" value="1"/>
</dbReference>
<evidence type="ECO:0000259" key="6">
    <source>
        <dbReference type="PROSITE" id="PS50089"/>
    </source>
</evidence>
<keyword evidence="4" id="KW-0862">Zinc</keyword>
<dbReference type="EMBL" id="KK100587">
    <property type="protein sequence ID" value="KIZ04915.1"/>
    <property type="molecule type" value="Genomic_DNA"/>
</dbReference>
<evidence type="ECO:0000313" key="7">
    <source>
        <dbReference type="EMBL" id="KIZ04915.1"/>
    </source>
</evidence>
<feature type="domain" description="RING-type" evidence="6">
    <location>
        <begin position="522"/>
        <end position="566"/>
    </location>
</feature>
<evidence type="ECO:0000256" key="5">
    <source>
        <dbReference type="SAM" id="MobiDB-lite"/>
    </source>
</evidence>
<dbReference type="PROSITE" id="PS50297">
    <property type="entry name" value="ANK_REP_REGION"/>
    <property type="match status" value="1"/>
</dbReference>
<dbReference type="Gene3D" id="1.25.40.20">
    <property type="entry name" value="Ankyrin repeat-containing domain"/>
    <property type="match status" value="2"/>
</dbReference>
<evidence type="ECO:0000256" key="3">
    <source>
        <dbReference type="PROSITE-ProRule" id="PRU00023"/>
    </source>
</evidence>
<organism evidence="7 8">
    <name type="scientific">Monoraphidium neglectum</name>
    <dbReference type="NCBI Taxonomy" id="145388"/>
    <lineage>
        <taxon>Eukaryota</taxon>
        <taxon>Viridiplantae</taxon>
        <taxon>Chlorophyta</taxon>
        <taxon>core chlorophytes</taxon>
        <taxon>Chlorophyceae</taxon>
        <taxon>CS clade</taxon>
        <taxon>Sphaeropleales</taxon>
        <taxon>Selenastraceae</taxon>
        <taxon>Monoraphidium</taxon>
    </lineage>
</organism>
<keyword evidence="4" id="KW-0863">Zinc-finger</keyword>
<proteinExistence type="predicted"/>
<dbReference type="GeneID" id="25735921"/>
<feature type="compositionally biased region" description="Basic and acidic residues" evidence="5">
    <location>
        <begin position="115"/>
        <end position="129"/>
    </location>
</feature>
<dbReference type="InterPro" id="IPR013083">
    <property type="entry name" value="Znf_RING/FYVE/PHD"/>
</dbReference>
<dbReference type="SUPFAM" id="SSF48403">
    <property type="entry name" value="Ankyrin repeat"/>
    <property type="match status" value="1"/>
</dbReference>
<protein>
    <recommendedName>
        <fullName evidence="6">RING-type domain-containing protein</fullName>
    </recommendedName>
</protein>
<dbReference type="Proteomes" id="UP000054498">
    <property type="component" value="Unassembled WGS sequence"/>
</dbReference>
<dbReference type="SUPFAM" id="SSF57850">
    <property type="entry name" value="RING/U-box"/>
    <property type="match status" value="1"/>
</dbReference>
<dbReference type="RefSeq" id="XP_013903934.1">
    <property type="nucleotide sequence ID" value="XM_014048480.1"/>
</dbReference>
<keyword evidence="2 3" id="KW-0040">ANK repeat</keyword>
<evidence type="ECO:0000256" key="1">
    <source>
        <dbReference type="ARBA" id="ARBA00022737"/>
    </source>
</evidence>
<dbReference type="OrthoDB" id="549992at2759"/>
<dbReference type="SMART" id="SM00248">
    <property type="entry name" value="ANK"/>
    <property type="match status" value="3"/>
</dbReference>
<evidence type="ECO:0000256" key="4">
    <source>
        <dbReference type="PROSITE-ProRule" id="PRU00175"/>
    </source>
</evidence>
<feature type="compositionally biased region" description="Basic residues" evidence="5">
    <location>
        <begin position="100"/>
        <end position="114"/>
    </location>
</feature>
<dbReference type="PROSITE" id="PS50088">
    <property type="entry name" value="ANK_REPEAT"/>
    <property type="match status" value="1"/>
</dbReference>
<feature type="region of interest" description="Disordered" evidence="5">
    <location>
        <begin position="1"/>
        <end position="20"/>
    </location>
</feature>
<dbReference type="InterPro" id="IPR002110">
    <property type="entry name" value="Ankyrin_rpt"/>
</dbReference>
<dbReference type="Gene3D" id="3.30.40.10">
    <property type="entry name" value="Zinc/RING finger domain, C3HC4 (zinc finger)"/>
    <property type="match status" value="1"/>
</dbReference>
<dbReference type="PROSITE" id="PS50089">
    <property type="entry name" value="ZF_RING_2"/>
    <property type="match status" value="1"/>
</dbReference>
<dbReference type="InterPro" id="IPR001841">
    <property type="entry name" value="Znf_RING"/>
</dbReference>
<dbReference type="InterPro" id="IPR036770">
    <property type="entry name" value="Ankyrin_rpt-contain_sf"/>
</dbReference>
<keyword evidence="4" id="KW-0479">Metal-binding</keyword>
<dbReference type="KEGG" id="mng:MNEG_3043"/>
<dbReference type="PANTHER" id="PTHR24173">
    <property type="entry name" value="ANKYRIN REPEAT CONTAINING"/>
    <property type="match status" value="1"/>
</dbReference>
<dbReference type="AlphaFoldDB" id="A0A0D2MQG8"/>
<feature type="region of interest" description="Disordered" evidence="5">
    <location>
        <begin position="78"/>
        <end position="131"/>
    </location>
</feature>
<sequence length="588" mass="60488">MSKDDSPDFGEVTGVSGGGGGDGGAAARLLIQHGADPWLADRRGGNNALHNAALYGGAACVRACLEARETYPLLQGAPAPTAADREAGGPAGGGPAAPGRLRRWQERRRRKGVRRQREMRLKEQRRLREQQGQPALLESTNMYGFTALHLAVCNKNMDAAAALIEAGASLSARTRHQALVARMLVPRFSSPLHAAARAPDARLATLLLSAHLRRAGGTGAAAAADPRRARNAEGRLPWHEARDQGLSGALCELLDPYVPLRDALLHSRVVSPAYWAGDAAAGDAATGDAVAFRFVCSLQELAAAQLKRQLLVQAAIAIASEGGCAAAAALAAGIGQTDAQSSSHQQQQPQPAPGELMQQLCPRTLALEHQAEGTASGAPVCDAAPRCQALPPKPQAQEAVSGSGGVAGAPRPPDGDACSMFDAVRSYVLCTARHTAPNCSCCVADATPSPALSCGCAALDACGRLQGEGCSPGDSEAHEAQLLRLLDDAKALRERQARGAGVGGVGGGRSGGCSAAREAEACGVCLEEQPGLLLRLHPCGHSLCGRCGVLLVRLIAGKPALCPYCRTVIAGFGVHRQADGAQGIGTPQ</sequence>
<dbReference type="SMART" id="SM00184">
    <property type="entry name" value="RING"/>
    <property type="match status" value="1"/>
</dbReference>
<keyword evidence="8" id="KW-1185">Reference proteome</keyword>
<dbReference type="PANTHER" id="PTHR24173:SF61">
    <property type="entry name" value="ANKYRIN 2"/>
    <property type="match status" value="1"/>
</dbReference>
<reference evidence="7 8" key="1">
    <citation type="journal article" date="2013" name="BMC Genomics">
        <title>Reconstruction of the lipid metabolism for the microalga Monoraphidium neglectum from its genome sequence reveals characteristics suitable for biofuel production.</title>
        <authorList>
            <person name="Bogen C."/>
            <person name="Al-Dilaimi A."/>
            <person name="Albersmeier A."/>
            <person name="Wichmann J."/>
            <person name="Grundmann M."/>
            <person name="Rupp O."/>
            <person name="Lauersen K.J."/>
            <person name="Blifernez-Klassen O."/>
            <person name="Kalinowski J."/>
            <person name="Goesmann A."/>
            <person name="Mussgnug J.H."/>
            <person name="Kruse O."/>
        </authorList>
    </citation>
    <scope>NUCLEOTIDE SEQUENCE [LARGE SCALE GENOMIC DNA]</scope>
    <source>
        <strain evidence="7 8">SAG 48.87</strain>
    </source>
</reference>
<feature type="repeat" description="ANK" evidence="3">
    <location>
        <begin position="143"/>
        <end position="175"/>
    </location>
</feature>
<dbReference type="Pfam" id="PF13920">
    <property type="entry name" value="zf-C3HC4_3"/>
    <property type="match status" value="1"/>
</dbReference>
<keyword evidence="1" id="KW-0677">Repeat</keyword>
<name>A0A0D2MQG8_9CHLO</name>
<dbReference type="STRING" id="145388.A0A0D2MQG8"/>
<dbReference type="GO" id="GO:0008270">
    <property type="term" value="F:zinc ion binding"/>
    <property type="evidence" value="ECO:0007669"/>
    <property type="project" value="UniProtKB-KW"/>
</dbReference>
<gene>
    <name evidence="7" type="ORF">MNEG_3043</name>
</gene>
<accession>A0A0D2MQG8</accession>
<evidence type="ECO:0000256" key="2">
    <source>
        <dbReference type="ARBA" id="ARBA00023043"/>
    </source>
</evidence>